<keyword evidence="3" id="KW-1185">Reference proteome</keyword>
<organism evidence="2 3">
    <name type="scientific">Glutamicibacter uratoxydans</name>
    <name type="common">Arthrobacter uratoxydans</name>
    <dbReference type="NCBI Taxonomy" id="43667"/>
    <lineage>
        <taxon>Bacteria</taxon>
        <taxon>Bacillati</taxon>
        <taxon>Actinomycetota</taxon>
        <taxon>Actinomycetes</taxon>
        <taxon>Micrococcales</taxon>
        <taxon>Micrococcaceae</taxon>
        <taxon>Glutamicibacter</taxon>
    </lineage>
</organism>
<dbReference type="EMBL" id="BJNY01000031">
    <property type="protein sequence ID" value="GED07895.1"/>
    <property type="molecule type" value="Genomic_DNA"/>
</dbReference>
<gene>
    <name evidence="2" type="ORF">AUR04nite_34270</name>
</gene>
<dbReference type="GO" id="GO:0004867">
    <property type="term" value="F:serine-type endopeptidase inhibitor activity"/>
    <property type="evidence" value="ECO:0007669"/>
    <property type="project" value="InterPro"/>
</dbReference>
<evidence type="ECO:0008006" key="4">
    <source>
        <dbReference type="Google" id="ProtNLM"/>
    </source>
</evidence>
<evidence type="ECO:0000313" key="2">
    <source>
        <dbReference type="EMBL" id="GED07895.1"/>
    </source>
</evidence>
<evidence type="ECO:0000256" key="1">
    <source>
        <dbReference type="SAM" id="SignalP"/>
    </source>
</evidence>
<dbReference type="Proteomes" id="UP000316612">
    <property type="component" value="Unassembled WGS sequence"/>
</dbReference>
<dbReference type="InterPro" id="IPR036819">
    <property type="entry name" value="Subtilisin_inhibitor-like_sf"/>
</dbReference>
<comment type="caution">
    <text evidence="2">The sequence shown here is derived from an EMBL/GenBank/DDBJ whole genome shotgun (WGS) entry which is preliminary data.</text>
</comment>
<keyword evidence="1" id="KW-0732">Signal</keyword>
<feature type="chain" id="PRO_5039079324" description="Subtilisin inhibitor domain-containing protein" evidence="1">
    <location>
        <begin position="19"/>
        <end position="131"/>
    </location>
</feature>
<dbReference type="Gene3D" id="3.30.350.10">
    <property type="entry name" value="Subtilisin inhibitor-like"/>
    <property type="match status" value="1"/>
</dbReference>
<protein>
    <recommendedName>
        <fullName evidence="4">Subtilisin inhibitor domain-containing protein</fullName>
    </recommendedName>
</protein>
<sequence>MAAVLLGALCTASFSGCAAQAPSSAPTHLEITIRADGNAISAQFLLDCNGANALDSSTLPNAADACKLITDKPEIISSQDDPQAICTEIYGGPEKAEISGKLAGKTISTSFSKHNGCAIERWNRAELLLDQ</sequence>
<accession>A0A4Y4DWB5</accession>
<proteinExistence type="predicted"/>
<dbReference type="AlphaFoldDB" id="A0A4Y4DWB5"/>
<evidence type="ECO:0000313" key="3">
    <source>
        <dbReference type="Proteomes" id="UP000316612"/>
    </source>
</evidence>
<reference evidence="2 3" key="1">
    <citation type="submission" date="2019-06" db="EMBL/GenBank/DDBJ databases">
        <title>Whole genome shotgun sequence of Glutamicibacter uratoxydans NBRC 15515.</title>
        <authorList>
            <person name="Hosoyama A."/>
            <person name="Uohara A."/>
            <person name="Ohji S."/>
            <person name="Ichikawa N."/>
        </authorList>
    </citation>
    <scope>NUCLEOTIDE SEQUENCE [LARGE SCALE GENOMIC DNA]</scope>
    <source>
        <strain evidence="2 3">NBRC 15515</strain>
    </source>
</reference>
<feature type="signal peptide" evidence="1">
    <location>
        <begin position="1"/>
        <end position="18"/>
    </location>
</feature>
<dbReference type="SUPFAM" id="SSF55399">
    <property type="entry name" value="Subtilisin inhibitor"/>
    <property type="match status" value="1"/>
</dbReference>
<name>A0A4Y4DWB5_GLUUR</name>